<evidence type="ECO:0008006" key="4">
    <source>
        <dbReference type="Google" id="ProtNLM"/>
    </source>
</evidence>
<dbReference type="EMBL" id="SPOF01000064">
    <property type="protein sequence ID" value="TIB08180.1"/>
    <property type="molecule type" value="Genomic_DNA"/>
</dbReference>
<proteinExistence type="predicted"/>
<dbReference type="OrthoDB" id="191139at2759"/>
<sequence length="330" mass="36548">PTRNLELNGKSVQGKTAICIGANAGLGFAKCEWLVENNIGRLVMGCRSLDKAEKAKSEIEKKNTGDTEIIIIKIDLSSLESIKSFGDQWSDQDPSCRKCDLLFCNAGLIVPNADMSTTEDNFEMTYQCNALGHLALIEHLLPALSESDDPRIIVTSSNGAKLTDIPNAPSENPRTPLRDVRKYKNYALNSFALYSDSKKLITILCRELQTSLDNHPNVKYRKIFVANYHPGFVKTTISNKEEYKALKVFSVPVNMLVNTFAISAPEGAKTALFLATCSLQGKPRGAFWNEKTQPQSVGKQAEDTKLRRAYWDRCVKDAGVNPESFPLPPL</sequence>
<organism evidence="2 3">
    <name type="scientific">Wallemia ichthyophaga</name>
    <dbReference type="NCBI Taxonomy" id="245174"/>
    <lineage>
        <taxon>Eukaryota</taxon>
        <taxon>Fungi</taxon>
        <taxon>Dikarya</taxon>
        <taxon>Basidiomycota</taxon>
        <taxon>Wallemiomycotina</taxon>
        <taxon>Wallemiomycetes</taxon>
        <taxon>Wallemiales</taxon>
        <taxon>Wallemiaceae</taxon>
        <taxon>Wallemia</taxon>
    </lineage>
</organism>
<evidence type="ECO:0000313" key="3">
    <source>
        <dbReference type="Proteomes" id="UP000306954"/>
    </source>
</evidence>
<dbReference type="Pfam" id="PF00106">
    <property type="entry name" value="adh_short"/>
    <property type="match status" value="1"/>
</dbReference>
<comment type="caution">
    <text evidence="2">The sequence shown here is derived from an EMBL/GenBank/DDBJ whole genome shotgun (WGS) entry which is preliminary data.</text>
</comment>
<evidence type="ECO:0000313" key="2">
    <source>
        <dbReference type="EMBL" id="TIB08180.1"/>
    </source>
</evidence>
<dbReference type="Gene3D" id="3.40.50.720">
    <property type="entry name" value="NAD(P)-binding Rossmann-like Domain"/>
    <property type="match status" value="1"/>
</dbReference>
<accession>A0A4T0EUB8</accession>
<gene>
    <name evidence="2" type="ORF">E3P90_03784</name>
</gene>
<name>A0A4T0EUB8_WALIC</name>
<dbReference type="GO" id="GO:0016491">
    <property type="term" value="F:oxidoreductase activity"/>
    <property type="evidence" value="ECO:0007669"/>
    <property type="project" value="UniProtKB-KW"/>
</dbReference>
<dbReference type="InterPro" id="IPR036291">
    <property type="entry name" value="NAD(P)-bd_dom_sf"/>
</dbReference>
<dbReference type="PANTHER" id="PTHR43157:SF31">
    <property type="entry name" value="PHOSPHATIDYLINOSITOL-GLYCAN BIOSYNTHESIS CLASS F PROTEIN"/>
    <property type="match status" value="1"/>
</dbReference>
<feature type="non-terminal residue" evidence="2">
    <location>
        <position position="1"/>
    </location>
</feature>
<reference evidence="2 3" key="1">
    <citation type="submission" date="2019-03" db="EMBL/GenBank/DDBJ databases">
        <title>Sequencing 23 genomes of Wallemia ichthyophaga.</title>
        <authorList>
            <person name="Gostincar C."/>
        </authorList>
    </citation>
    <scope>NUCLEOTIDE SEQUENCE [LARGE SCALE GENOMIC DNA]</scope>
    <source>
        <strain evidence="2 3">EXF-8621</strain>
    </source>
</reference>
<dbReference type="Proteomes" id="UP000306954">
    <property type="component" value="Unassembled WGS sequence"/>
</dbReference>
<dbReference type="PANTHER" id="PTHR43157">
    <property type="entry name" value="PHOSPHATIDYLINOSITOL-GLYCAN BIOSYNTHESIS CLASS F PROTEIN-RELATED"/>
    <property type="match status" value="1"/>
</dbReference>
<dbReference type="AlphaFoldDB" id="A0A4T0EUB8"/>
<dbReference type="SUPFAM" id="SSF51735">
    <property type="entry name" value="NAD(P)-binding Rossmann-fold domains"/>
    <property type="match status" value="1"/>
</dbReference>
<evidence type="ECO:0000256" key="1">
    <source>
        <dbReference type="ARBA" id="ARBA00023002"/>
    </source>
</evidence>
<dbReference type="InterPro" id="IPR002347">
    <property type="entry name" value="SDR_fam"/>
</dbReference>
<keyword evidence="1" id="KW-0560">Oxidoreductase</keyword>
<protein>
    <recommendedName>
        <fullName evidence="4">Retinol dehydrogenase 14</fullName>
    </recommendedName>
</protein>